<evidence type="ECO:0000313" key="2">
    <source>
        <dbReference type="EMBL" id="GFP34010.1"/>
    </source>
</evidence>
<protein>
    <submittedName>
        <fullName evidence="2">Uncharacterized protein</fullName>
    </submittedName>
</protein>
<feature type="coiled-coil region" evidence="1">
    <location>
        <begin position="28"/>
        <end position="58"/>
    </location>
</feature>
<evidence type="ECO:0000256" key="1">
    <source>
        <dbReference type="SAM" id="Coils"/>
    </source>
</evidence>
<reference evidence="2 3" key="1">
    <citation type="journal article" date="2020" name="Front. Microbiol.">
        <title>Single-cell genomics of novel Actinobacteria with the Wood-Ljungdahl pathway discovered in a serpentinizing system.</title>
        <authorList>
            <person name="Merino N."/>
            <person name="Kawai M."/>
            <person name="Boyd E.S."/>
            <person name="Colman D.R."/>
            <person name="McGlynn S.E."/>
            <person name="Nealson K.H."/>
            <person name="Kurokawa K."/>
            <person name="Hongoh Y."/>
        </authorList>
    </citation>
    <scope>NUCLEOTIDE SEQUENCE [LARGE SCALE GENOMIC DNA]</scope>
    <source>
        <strain evidence="2 3">S42</strain>
    </source>
</reference>
<gene>
    <name evidence="2" type="ORF">HKBW3S42_02350</name>
</gene>
<keyword evidence="1" id="KW-0175">Coiled coil</keyword>
<dbReference type="EMBL" id="BLSA01000881">
    <property type="protein sequence ID" value="GFP34010.1"/>
    <property type="molecule type" value="Genomic_DNA"/>
</dbReference>
<name>A0A6V8PPM8_9ACTN</name>
<accession>A0A6V8PPM8</accession>
<organism evidence="2 3">
    <name type="scientific">Candidatus Hakubella thermalkaliphila</name>
    <dbReference type="NCBI Taxonomy" id="2754717"/>
    <lineage>
        <taxon>Bacteria</taxon>
        <taxon>Bacillati</taxon>
        <taxon>Actinomycetota</taxon>
        <taxon>Actinomycetota incertae sedis</taxon>
        <taxon>Candidatus Hakubellales</taxon>
        <taxon>Candidatus Hakubellaceae</taxon>
        <taxon>Candidatus Hakubella</taxon>
    </lineage>
</organism>
<proteinExistence type="predicted"/>
<dbReference type="Proteomes" id="UP000568877">
    <property type="component" value="Unassembled WGS sequence"/>
</dbReference>
<comment type="caution">
    <text evidence="2">The sequence shown here is derived from an EMBL/GenBank/DDBJ whole genome shotgun (WGS) entry which is preliminary data.</text>
</comment>
<sequence>MGMVNLGSLALAGTKLKANASDRKTLRARDLDKELLRIDKEIEEILRESEEIDAEEDRLLGVTSLSSGYALDLRAQVPLDTYACCI</sequence>
<evidence type="ECO:0000313" key="3">
    <source>
        <dbReference type="Proteomes" id="UP000568877"/>
    </source>
</evidence>
<dbReference type="AlphaFoldDB" id="A0A6V8PPM8"/>